<gene>
    <name evidence="2" type="ORF">D0433_11970</name>
</gene>
<keyword evidence="1" id="KW-0802">TPR repeat</keyword>
<evidence type="ECO:0000313" key="2">
    <source>
        <dbReference type="EMBL" id="RFM23197.1"/>
    </source>
</evidence>
<name>A0A395LX74_9BACT</name>
<organism evidence="2 3">
    <name type="scientific">Candidatus Thermochlorobacter aerophilus</name>
    <dbReference type="NCBI Taxonomy" id="1868324"/>
    <lineage>
        <taxon>Bacteria</taxon>
        <taxon>Pseudomonadati</taxon>
        <taxon>Chlorobiota</taxon>
        <taxon>Chlorobiia</taxon>
        <taxon>Chlorobiales</taxon>
        <taxon>Candidatus Thermochlorobacteriaceae</taxon>
        <taxon>Candidatus Thermochlorobacter</taxon>
    </lineage>
</organism>
<evidence type="ECO:0000313" key="3">
    <source>
        <dbReference type="Proteomes" id="UP000266389"/>
    </source>
</evidence>
<proteinExistence type="predicted"/>
<comment type="caution">
    <text evidence="2">The sequence shown here is derived from an EMBL/GenBank/DDBJ whole genome shotgun (WGS) entry which is preliminary data.</text>
</comment>
<accession>A0A395LX74</accession>
<dbReference type="InterPro" id="IPR019734">
    <property type="entry name" value="TPR_rpt"/>
</dbReference>
<feature type="repeat" description="TPR" evidence="1">
    <location>
        <begin position="203"/>
        <end position="236"/>
    </location>
</feature>
<evidence type="ECO:0000256" key="1">
    <source>
        <dbReference type="PROSITE-ProRule" id="PRU00339"/>
    </source>
</evidence>
<dbReference type="EMBL" id="PHFL01000068">
    <property type="protein sequence ID" value="RFM23197.1"/>
    <property type="molecule type" value="Genomic_DNA"/>
</dbReference>
<reference evidence="2 3" key="1">
    <citation type="journal article" date="2011" name="ISME J.">
        <title>Community ecology of hot spring cyanobacterial mats: predominant populations and their functional potential.</title>
        <authorList>
            <person name="Klatt C.G."/>
            <person name="Wood J.M."/>
            <person name="Rusch D.B."/>
            <person name="Bateson M.M."/>
            <person name="Hamamura N."/>
            <person name="Heidelberg J.F."/>
            <person name="Grossman A.R."/>
            <person name="Bhaya D."/>
            <person name="Cohan F.M."/>
            <person name="Kuhl M."/>
            <person name="Bryant D.A."/>
            <person name="Ward D.M."/>
        </authorList>
    </citation>
    <scope>NUCLEOTIDE SEQUENCE [LARGE SCALE GENOMIC DNA]</scope>
    <source>
        <strain evidence="2">OS</strain>
    </source>
</reference>
<protein>
    <submittedName>
        <fullName evidence="2">Uncharacterized protein</fullName>
    </submittedName>
</protein>
<dbReference type="PROSITE" id="PS50005">
    <property type="entry name" value="TPR"/>
    <property type="match status" value="1"/>
</dbReference>
<dbReference type="Gene3D" id="1.25.40.10">
    <property type="entry name" value="Tetratricopeptide repeat domain"/>
    <property type="match status" value="1"/>
</dbReference>
<sequence>MSMQSNTSLSTASAKPDAKKRELLFHEIRAALHNPDALEDNILLNYVAALEKMLSVHDHVPILHYYIALASVRYAIRCIKQNDEVGTERSLDTAMEHLEKAIAMKSDFAEAYILEAYIHAQRIIASPADAMKYALRIAETLGKAKVTEPNNPRLHLVEGITSFIIPESFGGGIKKAIDSLKRAEQCFNTYKLESPMFPDWGREEVYAWLGKAAFEEENYGLAKQYYQHALSIKPDYDWVKNTLLVELNQKRP</sequence>
<dbReference type="Proteomes" id="UP000266389">
    <property type="component" value="Unassembled WGS sequence"/>
</dbReference>
<dbReference type="SUPFAM" id="SSF81901">
    <property type="entry name" value="HCP-like"/>
    <property type="match status" value="1"/>
</dbReference>
<dbReference type="InterPro" id="IPR011990">
    <property type="entry name" value="TPR-like_helical_dom_sf"/>
</dbReference>
<dbReference type="AlphaFoldDB" id="A0A395LX74"/>